<proteinExistence type="predicted"/>
<keyword evidence="3 4" id="KW-0408">Iron</keyword>
<dbReference type="Pfam" id="PF00034">
    <property type="entry name" value="Cytochrom_C"/>
    <property type="match status" value="1"/>
</dbReference>
<evidence type="ECO:0000256" key="2">
    <source>
        <dbReference type="ARBA" id="ARBA00022723"/>
    </source>
</evidence>
<evidence type="ECO:0000256" key="1">
    <source>
        <dbReference type="ARBA" id="ARBA00022617"/>
    </source>
</evidence>
<evidence type="ECO:0000313" key="8">
    <source>
        <dbReference type="Proteomes" id="UP001207654"/>
    </source>
</evidence>
<dbReference type="InterPro" id="IPR009056">
    <property type="entry name" value="Cyt_c-like_dom"/>
</dbReference>
<dbReference type="SUPFAM" id="SSF46626">
    <property type="entry name" value="Cytochrome c"/>
    <property type="match status" value="1"/>
</dbReference>
<organism evidence="7 8">
    <name type="scientific">Archangium lansingense</name>
    <dbReference type="NCBI Taxonomy" id="2995310"/>
    <lineage>
        <taxon>Bacteria</taxon>
        <taxon>Pseudomonadati</taxon>
        <taxon>Myxococcota</taxon>
        <taxon>Myxococcia</taxon>
        <taxon>Myxococcales</taxon>
        <taxon>Cystobacterineae</taxon>
        <taxon>Archangiaceae</taxon>
        <taxon>Archangium</taxon>
    </lineage>
</organism>
<dbReference type="InterPro" id="IPR036909">
    <property type="entry name" value="Cyt_c-like_dom_sf"/>
</dbReference>
<keyword evidence="1 4" id="KW-0349">Heme</keyword>
<comment type="caution">
    <text evidence="7">The sequence shown here is derived from an EMBL/GenBank/DDBJ whole genome shotgun (WGS) entry which is preliminary data.</text>
</comment>
<name>A0ABT3ZYH0_9BACT</name>
<reference evidence="7 8" key="1">
    <citation type="submission" date="2022-11" db="EMBL/GenBank/DDBJ databases">
        <title>Minimal conservation of predation-associated metabolite biosynthetic gene clusters underscores biosynthetic potential of Myxococcota including descriptions for ten novel species: Archangium lansinium sp. nov., Myxococcus landrumus sp. nov., Nannocystis bai.</title>
        <authorList>
            <person name="Ahearne A."/>
            <person name="Stevens C."/>
            <person name="Phillips K."/>
        </authorList>
    </citation>
    <scope>NUCLEOTIDE SEQUENCE [LARGE SCALE GENOMIC DNA]</scope>
    <source>
        <strain evidence="7 8">MIWBW</strain>
    </source>
</reference>
<feature type="signal peptide" evidence="5">
    <location>
        <begin position="1"/>
        <end position="17"/>
    </location>
</feature>
<evidence type="ECO:0000256" key="4">
    <source>
        <dbReference type="PROSITE-ProRule" id="PRU00433"/>
    </source>
</evidence>
<keyword evidence="2 4" id="KW-0479">Metal-binding</keyword>
<dbReference type="Proteomes" id="UP001207654">
    <property type="component" value="Unassembled WGS sequence"/>
</dbReference>
<keyword evidence="5" id="KW-0732">Signal</keyword>
<accession>A0ABT3ZYH0</accession>
<evidence type="ECO:0000256" key="5">
    <source>
        <dbReference type="SAM" id="SignalP"/>
    </source>
</evidence>
<sequence>MHLALLLSLSVATAAHADETTTEVWTAKCKSCHGPDGKAQTQMGKKEAIVDMSQPAWQQAQTDADIREAIAEGSPRNKKMKAYKDKLTPAQIDALVAYIRTFKKG</sequence>
<protein>
    <submittedName>
        <fullName evidence="7">Cytochrome c</fullName>
    </submittedName>
</protein>
<gene>
    <name evidence="7" type="ORF">OV287_08160</name>
</gene>
<feature type="chain" id="PRO_5046782224" evidence="5">
    <location>
        <begin position="18"/>
        <end position="105"/>
    </location>
</feature>
<evidence type="ECO:0000259" key="6">
    <source>
        <dbReference type="PROSITE" id="PS51007"/>
    </source>
</evidence>
<evidence type="ECO:0000256" key="3">
    <source>
        <dbReference type="ARBA" id="ARBA00023004"/>
    </source>
</evidence>
<keyword evidence="8" id="KW-1185">Reference proteome</keyword>
<dbReference type="Gene3D" id="1.10.760.10">
    <property type="entry name" value="Cytochrome c-like domain"/>
    <property type="match status" value="1"/>
</dbReference>
<feature type="domain" description="Cytochrome c" evidence="6">
    <location>
        <begin position="12"/>
        <end position="103"/>
    </location>
</feature>
<dbReference type="EMBL" id="JAPNKA010000001">
    <property type="protein sequence ID" value="MCY1074459.1"/>
    <property type="molecule type" value="Genomic_DNA"/>
</dbReference>
<dbReference type="PROSITE" id="PS51007">
    <property type="entry name" value="CYTC"/>
    <property type="match status" value="1"/>
</dbReference>
<evidence type="ECO:0000313" key="7">
    <source>
        <dbReference type="EMBL" id="MCY1074459.1"/>
    </source>
</evidence>